<organism evidence="2 3">
    <name type="scientific">Streptomyces morookaense</name>
    <name type="common">Streptoverticillium morookaense</name>
    <dbReference type="NCBI Taxonomy" id="1970"/>
    <lineage>
        <taxon>Bacteria</taxon>
        <taxon>Bacillati</taxon>
        <taxon>Actinomycetota</taxon>
        <taxon>Actinomycetes</taxon>
        <taxon>Kitasatosporales</taxon>
        <taxon>Streptomycetaceae</taxon>
        <taxon>Streptomyces</taxon>
    </lineage>
</organism>
<dbReference type="PANTHER" id="PTHR14136">
    <property type="entry name" value="BTB_POZ DOMAIN-CONTAINING PROTEIN KCTD9"/>
    <property type="match status" value="1"/>
</dbReference>
<gene>
    <name evidence="2" type="ORF">HG542_27795</name>
</gene>
<dbReference type="InterPro" id="IPR001646">
    <property type="entry name" value="5peptide_repeat"/>
</dbReference>
<dbReference type="Proteomes" id="UP000587462">
    <property type="component" value="Unassembled WGS sequence"/>
</dbReference>
<sequence length="338" mass="36866">MSEKRAERRPERPERRRSERPERPAKRGGKRPGRPERSERSERPEHSEKRFRERADQRTGHGAAAPEADRTALAVLQGDCSNCFGLCCVALPFAASADFAVTKDAGKPCSNLQTDFSCGIHARLRDKGFPGCTVYDCFGAGQKVSQDTFGGRDWRQDRGTAEQMFAVFPVVRQLHELLWYLTEALTLPAARPVHADLRKLLATTERLAGQSPEALRELDVAAHRQDVNVLLLRTSELVRGAVGRKAKNHRGADLMGARLKGADLRGANLRGAYLIAADLSGADLRSADLIGADLRDADLSGADLTGSFFLTQPQLNAAKGDAATKLPDGLVRPGHWGA</sequence>
<comment type="caution">
    <text evidence="2">The sequence shown here is derived from an EMBL/GenBank/DDBJ whole genome shotgun (WGS) entry which is preliminary data.</text>
</comment>
<proteinExistence type="predicted"/>
<keyword evidence="3" id="KW-1185">Reference proteome</keyword>
<dbReference type="InterPro" id="IPR051082">
    <property type="entry name" value="Pentapeptide-BTB/POZ_domain"/>
</dbReference>
<protein>
    <submittedName>
        <fullName evidence="2">Pentapeptide repeat-containing protein</fullName>
    </submittedName>
</protein>
<dbReference type="EMBL" id="JABBXF010000080">
    <property type="protein sequence ID" value="NVK81433.1"/>
    <property type="molecule type" value="Genomic_DNA"/>
</dbReference>
<dbReference type="SUPFAM" id="SSF141571">
    <property type="entry name" value="Pentapeptide repeat-like"/>
    <property type="match status" value="1"/>
</dbReference>
<name>A0A7Y7B9D3_STRMO</name>
<dbReference type="PANTHER" id="PTHR14136:SF17">
    <property type="entry name" value="BTB_POZ DOMAIN-CONTAINING PROTEIN KCTD9"/>
    <property type="match status" value="1"/>
</dbReference>
<accession>A0A7Y7B9D3</accession>
<dbReference type="Gene3D" id="2.160.20.80">
    <property type="entry name" value="E3 ubiquitin-protein ligase SopA"/>
    <property type="match status" value="1"/>
</dbReference>
<evidence type="ECO:0000313" key="2">
    <source>
        <dbReference type="EMBL" id="NVK81433.1"/>
    </source>
</evidence>
<reference evidence="2 3" key="1">
    <citation type="submission" date="2020-04" db="EMBL/GenBank/DDBJ databases">
        <title>Draft Genome Sequence of Streptomyces morookaense DSM 40503, an 8-azaguanine-producing strain.</title>
        <authorList>
            <person name="Qi J."/>
            <person name="Gao J.-M."/>
        </authorList>
    </citation>
    <scope>NUCLEOTIDE SEQUENCE [LARGE SCALE GENOMIC DNA]</scope>
    <source>
        <strain evidence="2 3">DSM 40503</strain>
    </source>
</reference>
<evidence type="ECO:0000313" key="3">
    <source>
        <dbReference type="Proteomes" id="UP000587462"/>
    </source>
</evidence>
<feature type="compositionally biased region" description="Basic and acidic residues" evidence="1">
    <location>
        <begin position="33"/>
        <end position="59"/>
    </location>
</feature>
<feature type="region of interest" description="Disordered" evidence="1">
    <location>
        <begin position="1"/>
        <end position="66"/>
    </location>
</feature>
<dbReference type="AlphaFoldDB" id="A0A7Y7B9D3"/>
<dbReference type="Pfam" id="PF00805">
    <property type="entry name" value="Pentapeptide"/>
    <property type="match status" value="1"/>
</dbReference>
<feature type="compositionally biased region" description="Basic and acidic residues" evidence="1">
    <location>
        <begin position="1"/>
        <end position="25"/>
    </location>
</feature>
<evidence type="ECO:0000256" key="1">
    <source>
        <dbReference type="SAM" id="MobiDB-lite"/>
    </source>
</evidence>